<evidence type="ECO:0000256" key="6">
    <source>
        <dbReference type="SAM" id="Phobius"/>
    </source>
</evidence>
<gene>
    <name evidence="7" type="ORF">PPERSA_09771</name>
</gene>
<dbReference type="EMBL" id="LDAU01000105">
    <property type="protein sequence ID" value="KRX05631.1"/>
    <property type="molecule type" value="Genomic_DNA"/>
</dbReference>
<keyword evidence="4 6" id="KW-1133">Transmembrane helix</keyword>
<evidence type="ECO:0000256" key="5">
    <source>
        <dbReference type="ARBA" id="ARBA00023136"/>
    </source>
</evidence>
<feature type="transmembrane region" description="Helical" evidence="6">
    <location>
        <begin position="83"/>
        <end position="102"/>
    </location>
</feature>
<feature type="transmembrane region" description="Helical" evidence="6">
    <location>
        <begin position="156"/>
        <end position="177"/>
    </location>
</feature>
<dbReference type="InterPro" id="IPR008075">
    <property type="entry name" value="LIMR"/>
</dbReference>
<dbReference type="InterPro" id="IPR051584">
    <property type="entry name" value="GPCR-associated_LMBR1"/>
</dbReference>
<dbReference type="Pfam" id="PF04791">
    <property type="entry name" value="LMBR1"/>
    <property type="match status" value="2"/>
</dbReference>
<evidence type="ECO:0000256" key="4">
    <source>
        <dbReference type="ARBA" id="ARBA00022989"/>
    </source>
</evidence>
<comment type="subcellular location">
    <subcellularLocation>
        <location evidence="1">Membrane</location>
        <topology evidence="1">Multi-pass membrane protein</topology>
    </subcellularLocation>
</comment>
<dbReference type="PRINTS" id="PR01692">
    <property type="entry name" value="LIPOCALINIMR"/>
</dbReference>
<sequence length="559" mass="65434">MIEDITVVEFLALAIVLIYVIHNFSQKDVDITIKISVFVTCYLSVGIILLLPYDIYLTRLVTLQEYNLESDDRYKRLVHAYTFFYYSIFFLCWVLIPIQQGCENSGYHRFEDRLKYSLKINGIFYCIMGIIGFGFVTIIMYIGLEGEYGLINFFKSLANCWGIFLIMILLGYSLVLVPKAHWRTTNTNQQLKYLYFQSGSISEEQEQYMSDLLDGIIQVLDVMDKTQNSKDQEEIYIYCQKALELVSQKFVQNCREFLLTEENQKRFSKKRYSIEDSINIYLYVKSKYAEVRRTRCEWLQVSKSAFLLEDIQQNYNNENKQIVSNIREPCIGFMAEQRDFIKWFWYTRLKTKAKMILAIFLTIMSVLIIIEETALDVKGFYGVFKNKNTDASSLLFTSINFSRVSVPLCLNFLNILNIKDAAINKAIGNINLVPVLGESFPQYFPIVLIVLVLFNYFDLYSTIQSWFGLSGFQFTPHFDSKQIQLGKEILNEKRAKIKRQMKKDASVSHHQFNDYEQNKGKTSVYMQLLDFDLAASHTRIWTCFHCTTLQSESLIKKID</sequence>
<comment type="caution">
    <text evidence="7">The sequence shown here is derived from an EMBL/GenBank/DDBJ whole genome shotgun (WGS) entry which is preliminary data.</text>
</comment>
<feature type="transmembrane region" description="Helical" evidence="6">
    <location>
        <begin position="6"/>
        <end position="24"/>
    </location>
</feature>
<evidence type="ECO:0000256" key="1">
    <source>
        <dbReference type="ARBA" id="ARBA00004141"/>
    </source>
</evidence>
<dbReference type="OrthoDB" id="203099at2759"/>
<feature type="transmembrane region" description="Helical" evidence="6">
    <location>
        <begin position="123"/>
        <end position="144"/>
    </location>
</feature>
<dbReference type="PANTHER" id="PTHR21355:SF0">
    <property type="entry name" value="G-PROTEIN COUPLED RECEPTOR-ASSOCIATED PROTEIN LMBRD2"/>
    <property type="match status" value="1"/>
</dbReference>
<evidence type="ECO:0000313" key="7">
    <source>
        <dbReference type="EMBL" id="KRX05631.1"/>
    </source>
</evidence>
<comment type="similarity">
    <text evidence="2">Belongs to the LIMR family.</text>
</comment>
<accession>A0A0V0QTL2</accession>
<dbReference type="AlphaFoldDB" id="A0A0V0QTL2"/>
<evidence type="ECO:0000256" key="2">
    <source>
        <dbReference type="ARBA" id="ARBA00010487"/>
    </source>
</evidence>
<dbReference type="GO" id="GO:0016020">
    <property type="term" value="C:membrane"/>
    <property type="evidence" value="ECO:0007669"/>
    <property type="project" value="UniProtKB-SubCell"/>
</dbReference>
<organism evidence="7 8">
    <name type="scientific">Pseudocohnilembus persalinus</name>
    <name type="common">Ciliate</name>
    <dbReference type="NCBI Taxonomy" id="266149"/>
    <lineage>
        <taxon>Eukaryota</taxon>
        <taxon>Sar</taxon>
        <taxon>Alveolata</taxon>
        <taxon>Ciliophora</taxon>
        <taxon>Intramacronucleata</taxon>
        <taxon>Oligohymenophorea</taxon>
        <taxon>Scuticociliatia</taxon>
        <taxon>Philasterida</taxon>
        <taxon>Pseudocohnilembidae</taxon>
        <taxon>Pseudocohnilembus</taxon>
    </lineage>
</organism>
<evidence type="ECO:0000313" key="8">
    <source>
        <dbReference type="Proteomes" id="UP000054937"/>
    </source>
</evidence>
<dbReference type="Proteomes" id="UP000054937">
    <property type="component" value="Unassembled WGS sequence"/>
</dbReference>
<feature type="transmembrane region" description="Helical" evidence="6">
    <location>
        <begin position="440"/>
        <end position="457"/>
    </location>
</feature>
<dbReference type="InParanoid" id="A0A0V0QTL2"/>
<feature type="transmembrane region" description="Helical" evidence="6">
    <location>
        <begin position="31"/>
        <end position="53"/>
    </location>
</feature>
<dbReference type="PANTHER" id="PTHR21355">
    <property type="entry name" value="G-PROTEIN COUPLED RECEPTOR-ASSOCIATED PROTEIN LMBRD2"/>
    <property type="match status" value="1"/>
</dbReference>
<name>A0A0V0QTL2_PSEPJ</name>
<keyword evidence="8" id="KW-1185">Reference proteome</keyword>
<proteinExistence type="inferred from homology"/>
<protein>
    <recommendedName>
        <fullName evidence="9">LMBR1-like membrane protein</fullName>
    </recommendedName>
</protein>
<dbReference type="OMA" id="KENCKSA"/>
<dbReference type="InterPro" id="IPR006876">
    <property type="entry name" value="LMBR1-like_membr_prot"/>
</dbReference>
<keyword evidence="5 6" id="KW-0472">Membrane</keyword>
<feature type="transmembrane region" description="Helical" evidence="6">
    <location>
        <begin position="353"/>
        <end position="370"/>
    </location>
</feature>
<keyword evidence="3 6" id="KW-0812">Transmembrane</keyword>
<evidence type="ECO:0008006" key="9">
    <source>
        <dbReference type="Google" id="ProtNLM"/>
    </source>
</evidence>
<reference evidence="7 8" key="1">
    <citation type="journal article" date="2015" name="Sci. Rep.">
        <title>Genome of the facultative scuticociliatosis pathogen Pseudocohnilembus persalinus provides insight into its virulence through horizontal gene transfer.</title>
        <authorList>
            <person name="Xiong J."/>
            <person name="Wang G."/>
            <person name="Cheng J."/>
            <person name="Tian M."/>
            <person name="Pan X."/>
            <person name="Warren A."/>
            <person name="Jiang C."/>
            <person name="Yuan D."/>
            <person name="Miao W."/>
        </authorList>
    </citation>
    <scope>NUCLEOTIDE SEQUENCE [LARGE SCALE GENOMIC DNA]</scope>
    <source>
        <strain evidence="7">36N120E</strain>
    </source>
</reference>
<evidence type="ECO:0000256" key="3">
    <source>
        <dbReference type="ARBA" id="ARBA00022692"/>
    </source>
</evidence>